<dbReference type="AlphaFoldDB" id="A0A8H3X4X8"/>
<evidence type="ECO:0000313" key="2">
    <source>
        <dbReference type="Proteomes" id="UP000439903"/>
    </source>
</evidence>
<evidence type="ECO:0000313" key="1">
    <source>
        <dbReference type="EMBL" id="KAF0407929.1"/>
    </source>
</evidence>
<organism evidence="1 2">
    <name type="scientific">Gigaspora margarita</name>
    <dbReference type="NCBI Taxonomy" id="4874"/>
    <lineage>
        <taxon>Eukaryota</taxon>
        <taxon>Fungi</taxon>
        <taxon>Fungi incertae sedis</taxon>
        <taxon>Mucoromycota</taxon>
        <taxon>Glomeromycotina</taxon>
        <taxon>Glomeromycetes</taxon>
        <taxon>Diversisporales</taxon>
        <taxon>Gigasporaceae</taxon>
        <taxon>Gigaspora</taxon>
    </lineage>
</organism>
<sequence>MFILNKIENWIESYSNSEYIDEIKTQFLKSDEIIKTLPILKQQHPDHMYTSKPINTGEITKLLEQMKQMRISQGISQSIESVEMSDL</sequence>
<reference evidence="1 2" key="1">
    <citation type="journal article" date="2019" name="Environ. Microbiol.">
        <title>At the nexus of three kingdoms: the genome of the mycorrhizal fungus Gigaspora margarita provides insights into plant, endobacterial and fungal interactions.</title>
        <authorList>
            <person name="Venice F."/>
            <person name="Ghignone S."/>
            <person name="Salvioli di Fossalunga A."/>
            <person name="Amselem J."/>
            <person name="Novero M."/>
            <person name="Xianan X."/>
            <person name="Sedzielewska Toro K."/>
            <person name="Morin E."/>
            <person name="Lipzen A."/>
            <person name="Grigoriev I.V."/>
            <person name="Henrissat B."/>
            <person name="Martin F.M."/>
            <person name="Bonfante P."/>
        </authorList>
    </citation>
    <scope>NUCLEOTIDE SEQUENCE [LARGE SCALE GENOMIC DNA]</scope>
    <source>
        <strain evidence="1 2">BEG34</strain>
    </source>
</reference>
<comment type="caution">
    <text evidence="1">The sequence shown here is derived from an EMBL/GenBank/DDBJ whole genome shotgun (WGS) entry which is preliminary data.</text>
</comment>
<name>A0A8H3X4X8_GIGMA</name>
<dbReference type="EMBL" id="WTPW01001922">
    <property type="protein sequence ID" value="KAF0407929.1"/>
    <property type="molecule type" value="Genomic_DNA"/>
</dbReference>
<dbReference type="OrthoDB" id="2445072at2759"/>
<keyword evidence="2" id="KW-1185">Reference proteome</keyword>
<dbReference type="Proteomes" id="UP000439903">
    <property type="component" value="Unassembled WGS sequence"/>
</dbReference>
<accession>A0A8H3X4X8</accession>
<gene>
    <name evidence="1" type="ORF">F8M41_008727</name>
</gene>
<proteinExistence type="predicted"/>
<protein>
    <submittedName>
        <fullName evidence="1">Uncharacterized protein</fullName>
    </submittedName>
</protein>